<dbReference type="PANTHER" id="PTHR11076:SF33">
    <property type="entry name" value="DNA POLYMERASE KAPPA"/>
    <property type="match status" value="1"/>
</dbReference>
<evidence type="ECO:0000256" key="2">
    <source>
        <dbReference type="ARBA" id="ARBA00016178"/>
    </source>
</evidence>
<dbReference type="InParanoid" id="A0A0V0R376"/>
<accession>A0A0V0R376</accession>
<evidence type="ECO:0000256" key="5">
    <source>
        <dbReference type="ARBA" id="ARBA00022705"/>
    </source>
</evidence>
<name>A0A0V0R376_PSEPJ</name>
<dbReference type="SUPFAM" id="SSF56672">
    <property type="entry name" value="DNA/RNA polymerases"/>
    <property type="match status" value="1"/>
</dbReference>
<dbReference type="OMA" id="WHEEETE"/>
<feature type="region of interest" description="Disordered" evidence="13">
    <location>
        <begin position="836"/>
        <end position="894"/>
    </location>
</feature>
<dbReference type="InterPro" id="IPR001126">
    <property type="entry name" value="UmuC"/>
</dbReference>
<evidence type="ECO:0000256" key="4">
    <source>
        <dbReference type="ARBA" id="ARBA00022695"/>
    </source>
</evidence>
<evidence type="ECO:0000259" key="14">
    <source>
        <dbReference type="PROSITE" id="PS50173"/>
    </source>
</evidence>
<comment type="caution">
    <text evidence="15">The sequence shown here is derived from an EMBL/GenBank/DDBJ whole genome shotgun (WGS) entry which is preliminary data.</text>
</comment>
<keyword evidence="12" id="KW-0175">Coiled coil</keyword>
<evidence type="ECO:0000256" key="1">
    <source>
        <dbReference type="ARBA" id="ARBA00012417"/>
    </source>
</evidence>
<reference evidence="15 16" key="1">
    <citation type="journal article" date="2015" name="Sci. Rep.">
        <title>Genome of the facultative scuticociliatosis pathogen Pseudocohnilembus persalinus provides insight into its virulence through horizontal gene transfer.</title>
        <authorList>
            <person name="Xiong J."/>
            <person name="Wang G."/>
            <person name="Cheng J."/>
            <person name="Tian M."/>
            <person name="Pan X."/>
            <person name="Warren A."/>
            <person name="Jiang C."/>
            <person name="Yuan D."/>
            <person name="Miao W."/>
        </authorList>
    </citation>
    <scope>NUCLEOTIDE SEQUENCE [LARGE SCALE GENOMIC DNA]</scope>
    <source>
        <strain evidence="15">36N120E</strain>
    </source>
</reference>
<evidence type="ECO:0000256" key="3">
    <source>
        <dbReference type="ARBA" id="ARBA00022679"/>
    </source>
</evidence>
<feature type="compositionally biased region" description="Low complexity" evidence="13">
    <location>
        <begin position="773"/>
        <end position="785"/>
    </location>
</feature>
<dbReference type="InterPro" id="IPR036775">
    <property type="entry name" value="DNA_pol_Y-fam_lit_finger_sf"/>
</dbReference>
<keyword evidence="16" id="KW-1185">Reference proteome</keyword>
<dbReference type="InterPro" id="IPR022880">
    <property type="entry name" value="DNApol_IV"/>
</dbReference>
<dbReference type="GO" id="GO:0006260">
    <property type="term" value="P:DNA replication"/>
    <property type="evidence" value="ECO:0007669"/>
    <property type="project" value="UniProtKB-KW"/>
</dbReference>
<feature type="region of interest" description="Disordered" evidence="13">
    <location>
        <begin position="749"/>
        <end position="788"/>
    </location>
</feature>
<dbReference type="FunFam" id="3.30.1490.100:FF:000004">
    <property type="entry name" value="DNA polymerase IV"/>
    <property type="match status" value="1"/>
</dbReference>
<feature type="compositionally biased region" description="Low complexity" evidence="13">
    <location>
        <begin position="836"/>
        <end position="847"/>
    </location>
</feature>
<dbReference type="GO" id="GO:0003887">
    <property type="term" value="F:DNA-directed DNA polymerase activity"/>
    <property type="evidence" value="ECO:0007669"/>
    <property type="project" value="UniProtKB-KW"/>
</dbReference>
<dbReference type="SUPFAM" id="SSF100879">
    <property type="entry name" value="Lesion bypass DNA polymerase (Y-family), little finger domain"/>
    <property type="match status" value="1"/>
</dbReference>
<dbReference type="Gene3D" id="3.30.70.270">
    <property type="match status" value="1"/>
</dbReference>
<feature type="compositionally biased region" description="Low complexity" evidence="13">
    <location>
        <begin position="857"/>
        <end position="885"/>
    </location>
</feature>
<dbReference type="Pfam" id="PF11799">
    <property type="entry name" value="IMS_C"/>
    <property type="match status" value="1"/>
</dbReference>
<evidence type="ECO:0000256" key="6">
    <source>
        <dbReference type="ARBA" id="ARBA00022723"/>
    </source>
</evidence>
<dbReference type="EC" id="2.7.7.7" evidence="1"/>
<dbReference type="GO" id="GO:0046872">
    <property type="term" value="F:metal ion binding"/>
    <property type="evidence" value="ECO:0007669"/>
    <property type="project" value="UniProtKB-KW"/>
</dbReference>
<evidence type="ECO:0000256" key="13">
    <source>
        <dbReference type="SAM" id="MobiDB-lite"/>
    </source>
</evidence>
<feature type="coiled-coil region" evidence="12">
    <location>
        <begin position="123"/>
        <end position="150"/>
    </location>
</feature>
<keyword evidence="10" id="KW-0234">DNA repair</keyword>
<feature type="domain" description="UmuC" evidence="14">
    <location>
        <begin position="178"/>
        <end position="361"/>
    </location>
</feature>
<comment type="catalytic activity">
    <reaction evidence="11">
        <text>DNA(n) + a 2'-deoxyribonucleoside 5'-triphosphate = DNA(n+1) + diphosphate</text>
        <dbReference type="Rhea" id="RHEA:22508"/>
        <dbReference type="Rhea" id="RHEA-COMP:17339"/>
        <dbReference type="Rhea" id="RHEA-COMP:17340"/>
        <dbReference type="ChEBI" id="CHEBI:33019"/>
        <dbReference type="ChEBI" id="CHEBI:61560"/>
        <dbReference type="ChEBI" id="CHEBI:173112"/>
        <dbReference type="EC" id="2.7.7.7"/>
    </reaction>
</comment>
<dbReference type="GO" id="GO:0005634">
    <property type="term" value="C:nucleus"/>
    <property type="evidence" value="ECO:0007669"/>
    <property type="project" value="TreeGrafter"/>
</dbReference>
<dbReference type="Proteomes" id="UP000054937">
    <property type="component" value="Unassembled WGS sequence"/>
</dbReference>
<keyword evidence="5" id="KW-0235">DNA replication</keyword>
<evidence type="ECO:0000256" key="8">
    <source>
        <dbReference type="ARBA" id="ARBA00022842"/>
    </source>
</evidence>
<evidence type="ECO:0000256" key="12">
    <source>
        <dbReference type="SAM" id="Coils"/>
    </source>
</evidence>
<dbReference type="InterPro" id="IPR043502">
    <property type="entry name" value="DNA/RNA_pol_sf"/>
</dbReference>
<evidence type="ECO:0000313" key="16">
    <source>
        <dbReference type="Proteomes" id="UP000054937"/>
    </source>
</evidence>
<keyword evidence="7" id="KW-0227">DNA damage</keyword>
<evidence type="ECO:0000256" key="9">
    <source>
        <dbReference type="ARBA" id="ARBA00022932"/>
    </source>
</evidence>
<dbReference type="GO" id="GO:0042276">
    <property type="term" value="P:error-prone translesion synthesis"/>
    <property type="evidence" value="ECO:0007669"/>
    <property type="project" value="TreeGrafter"/>
</dbReference>
<dbReference type="AlphaFoldDB" id="A0A0V0R376"/>
<feature type="compositionally biased region" description="Low complexity" evidence="13">
    <location>
        <begin position="667"/>
        <end position="681"/>
    </location>
</feature>
<keyword evidence="9" id="KW-0239">DNA-directed DNA polymerase</keyword>
<dbReference type="Pfam" id="PF00817">
    <property type="entry name" value="IMS"/>
    <property type="match status" value="1"/>
</dbReference>
<keyword evidence="4" id="KW-0548">Nucleotidyltransferase</keyword>
<feature type="compositionally biased region" description="Low complexity" evidence="13">
    <location>
        <begin position="749"/>
        <end position="763"/>
    </location>
</feature>
<evidence type="ECO:0000256" key="7">
    <source>
        <dbReference type="ARBA" id="ARBA00022763"/>
    </source>
</evidence>
<dbReference type="Gene3D" id="1.10.150.810">
    <property type="match status" value="2"/>
</dbReference>
<keyword evidence="8" id="KW-0460">Magnesium</keyword>
<gene>
    <name evidence="15" type="ORF">PPERSA_08997</name>
</gene>
<dbReference type="InterPro" id="IPR050116">
    <property type="entry name" value="DNA_polymerase-Y"/>
</dbReference>
<dbReference type="GO" id="GO:0003684">
    <property type="term" value="F:damaged DNA binding"/>
    <property type="evidence" value="ECO:0007669"/>
    <property type="project" value="InterPro"/>
</dbReference>
<dbReference type="EMBL" id="LDAU01000057">
    <property type="protein sequence ID" value="KRX08893.1"/>
    <property type="molecule type" value="Genomic_DNA"/>
</dbReference>
<organism evidence="15 16">
    <name type="scientific">Pseudocohnilembus persalinus</name>
    <name type="common">Ciliate</name>
    <dbReference type="NCBI Taxonomy" id="266149"/>
    <lineage>
        <taxon>Eukaryota</taxon>
        <taxon>Sar</taxon>
        <taxon>Alveolata</taxon>
        <taxon>Ciliophora</taxon>
        <taxon>Intramacronucleata</taxon>
        <taxon>Oligohymenophorea</taxon>
        <taxon>Scuticociliatia</taxon>
        <taxon>Philasterida</taxon>
        <taxon>Pseudocohnilembidae</taxon>
        <taxon>Pseudocohnilembus</taxon>
    </lineage>
</organism>
<dbReference type="PROSITE" id="PS50173">
    <property type="entry name" value="UMUC"/>
    <property type="match status" value="1"/>
</dbReference>
<feature type="region of interest" description="Disordered" evidence="13">
    <location>
        <begin position="654"/>
        <end position="684"/>
    </location>
</feature>
<keyword evidence="6" id="KW-0479">Metal-binding</keyword>
<dbReference type="InterPro" id="IPR017961">
    <property type="entry name" value="DNA_pol_Y-fam_little_finger"/>
</dbReference>
<dbReference type="PANTHER" id="PTHR11076">
    <property type="entry name" value="DNA REPAIR POLYMERASE UMUC / TRANSFERASE FAMILY MEMBER"/>
    <property type="match status" value="1"/>
</dbReference>
<proteinExistence type="predicted"/>
<evidence type="ECO:0000256" key="10">
    <source>
        <dbReference type="ARBA" id="ARBA00023204"/>
    </source>
</evidence>
<protein>
    <recommendedName>
        <fullName evidence="2">DNA polymerase kappa</fullName>
        <ecNumber evidence="1">2.7.7.7</ecNumber>
    </recommendedName>
</protein>
<sequence>MQNSNPLPESGSKIIDEVIQNDRSNPFPLNSSQKLQMEKLEDSMKLQSKILSQKQNLQQISTNFHNYNQNQQQTQNQNNQNTNQKKNNEVQFLFFGNKAGLENIDKTKIQQVIYEASKDSDFYKKQEQKKKQYDKKVEEMKQLIEQTKKKSIAMREIIEEVDMKIANFEQQRTNNRIWMHFDIDMFFIACEIRDNPSLKDVPCCVGSSIISTANYVARKYGVRSAMPGFIAKKLCPELVFIKHNGEKYREASKQFKSVLEKYDPEYESMGSDEANLDMTNYLREHNITQKEDILKLCADIRTEIFNLTQLTVSCGIGPNKMLAKLGTDMNKPNGQTWISGDRQEIIEFMGKQPVRKVPGIGNVCEQILTGLGIENCSQIIENKYDLRIVFQDSSYDFFVKSSLGIARAYHEIQEDRKSISVSRTFKPISSKQQYIDKIKELSIMLSEDLKSYEKLGKHIQITFKSIQFNVTNRSQALDKFTDDPEIIAKVCNQILMANYPKDPLRLMGIKMGQLIDHDELKKNSIEKFFKKSLNKQYKKKIQNGIVLNTNNQNLNQNIQDKQVKPKLTLMGLVNTKNIQDLQISSNSSSISDLDKVLEEEEQIQNQKNIENKSVLAKNKTTKMKGKVQPTINEEQEDDEDIDIDELLKLASQEHEQELLGSQKKQKIQNNNEQNQNINNISEKNREIQIQNEPNIFKFQEQECQNNNQIQLQQQQNNNSQNLFNQDEKENKNFNNILISIQNQEKEQQLQQQQLSQQKKQNNIQKEEKQDNFEQQQQLNDENSQQNEKKAELMMEDVVPRIFTCFICNKEIDCMANITRMNNHINQCLAEQDQPQIQQNNDDNNKNISSKKRSNWFQPKNSAKNQNQKNNKKANNNKPKQQNKQSGLQGFFKKQ</sequence>
<evidence type="ECO:0000313" key="15">
    <source>
        <dbReference type="EMBL" id="KRX08893.1"/>
    </source>
</evidence>
<dbReference type="Gene3D" id="3.30.1490.100">
    <property type="entry name" value="DNA polymerase, Y-family, little finger domain"/>
    <property type="match status" value="1"/>
</dbReference>
<dbReference type="GO" id="GO:0006281">
    <property type="term" value="P:DNA repair"/>
    <property type="evidence" value="ECO:0007669"/>
    <property type="project" value="UniProtKB-KW"/>
</dbReference>
<evidence type="ECO:0000256" key="11">
    <source>
        <dbReference type="ARBA" id="ARBA00049244"/>
    </source>
</evidence>
<dbReference type="FunFam" id="3.40.1170.60:FF:000012">
    <property type="entry name" value="Putative DNA-directed polymerase kappa"/>
    <property type="match status" value="1"/>
</dbReference>
<keyword evidence="3" id="KW-0808">Transferase</keyword>
<dbReference type="Gene3D" id="3.40.1170.60">
    <property type="match status" value="1"/>
</dbReference>
<dbReference type="CDD" id="cd03586">
    <property type="entry name" value="PolY_Pol_IV_kappa"/>
    <property type="match status" value="1"/>
</dbReference>
<dbReference type="OrthoDB" id="1747274at2759"/>
<dbReference type="InterPro" id="IPR043128">
    <property type="entry name" value="Rev_trsase/Diguanyl_cyclase"/>
</dbReference>